<evidence type="ECO:0000313" key="15">
    <source>
        <dbReference type="Proteomes" id="UP000001646"/>
    </source>
</evidence>
<keyword evidence="10 12" id="KW-0807">Transducer</keyword>
<dbReference type="Ensembl" id="ENSACAT00000058868.1">
    <property type="protein sequence ID" value="ENSACAP00000033488.1"/>
    <property type="gene ID" value="ENSACAG00000038456.1"/>
</dbReference>
<name>A0A803TE48_ANOCA</name>
<evidence type="ECO:0000256" key="5">
    <source>
        <dbReference type="ARBA" id="ARBA00022692"/>
    </source>
</evidence>
<dbReference type="GO" id="GO:0033038">
    <property type="term" value="F:bitter taste receptor activity"/>
    <property type="evidence" value="ECO:0000318"/>
    <property type="project" value="GO_Central"/>
</dbReference>
<dbReference type="GO" id="GO:0016020">
    <property type="term" value="C:membrane"/>
    <property type="evidence" value="ECO:0000318"/>
    <property type="project" value="GO_Central"/>
</dbReference>
<protein>
    <recommendedName>
        <fullName evidence="12">Taste receptor type 2</fullName>
    </recommendedName>
</protein>
<comment type="similarity">
    <text evidence="2 11">Belongs to the G-protein coupled receptor T2R family.</text>
</comment>
<evidence type="ECO:0000256" key="2">
    <source>
        <dbReference type="ARBA" id="ARBA00007376"/>
    </source>
</evidence>
<keyword evidence="9 12" id="KW-0675">Receptor</keyword>
<feature type="transmembrane region" description="Helical" evidence="13">
    <location>
        <begin position="129"/>
        <end position="150"/>
    </location>
</feature>
<feature type="transmembrane region" description="Helical" evidence="13">
    <location>
        <begin position="84"/>
        <end position="109"/>
    </location>
</feature>
<evidence type="ECO:0000256" key="7">
    <source>
        <dbReference type="ARBA" id="ARBA00023040"/>
    </source>
</evidence>
<accession>A0A803TE48</accession>
<feature type="transmembrane region" description="Helical" evidence="13">
    <location>
        <begin position="184"/>
        <end position="206"/>
    </location>
</feature>
<evidence type="ECO:0000256" key="8">
    <source>
        <dbReference type="ARBA" id="ARBA00023136"/>
    </source>
</evidence>
<evidence type="ECO:0000256" key="9">
    <source>
        <dbReference type="ARBA" id="ARBA00023170"/>
    </source>
</evidence>
<dbReference type="GO" id="GO:0004930">
    <property type="term" value="F:G protein-coupled receptor activity"/>
    <property type="evidence" value="ECO:0007669"/>
    <property type="project" value="UniProtKB-KW"/>
</dbReference>
<evidence type="ECO:0000256" key="12">
    <source>
        <dbReference type="RuleBase" id="RU004424"/>
    </source>
</evidence>
<keyword evidence="4 12" id="KW-0716">Sensory transduction</keyword>
<evidence type="ECO:0000256" key="4">
    <source>
        <dbReference type="ARBA" id="ARBA00022606"/>
    </source>
</evidence>
<dbReference type="Gene3D" id="1.20.1070.10">
    <property type="entry name" value="Rhodopsin 7-helix transmembrane proteins"/>
    <property type="match status" value="1"/>
</dbReference>
<dbReference type="AlphaFoldDB" id="A0A803TE48"/>
<feature type="transmembrane region" description="Helical" evidence="13">
    <location>
        <begin position="263"/>
        <end position="284"/>
    </location>
</feature>
<evidence type="ECO:0000256" key="3">
    <source>
        <dbReference type="ARBA" id="ARBA00022480"/>
    </source>
</evidence>
<keyword evidence="8 12" id="KW-0472">Membrane</keyword>
<dbReference type="FunFam" id="1.20.1070.10:FF:000055">
    <property type="entry name" value="Taste receptor type 2"/>
    <property type="match status" value="1"/>
</dbReference>
<dbReference type="InParanoid" id="A0A803TE48"/>
<dbReference type="PANTHER" id="PTHR11394:SF47">
    <property type="entry name" value="TASTE RECEPTOR TYPE 2 MEMBER 40"/>
    <property type="match status" value="1"/>
</dbReference>
<dbReference type="Pfam" id="PF05296">
    <property type="entry name" value="TAS2R"/>
    <property type="match status" value="1"/>
</dbReference>
<comment type="subcellular location">
    <subcellularLocation>
        <location evidence="1 12">Membrane</location>
        <topology evidence="1 12">Multi-pass membrane protein</topology>
    </subcellularLocation>
</comment>
<keyword evidence="3 12" id="KW-0919">Taste</keyword>
<dbReference type="GO" id="GO:0001580">
    <property type="term" value="P:detection of chemical stimulus involved in sensory perception of bitter taste"/>
    <property type="evidence" value="ECO:0000318"/>
    <property type="project" value="GO_Central"/>
</dbReference>
<keyword evidence="6 13" id="KW-1133">Transmembrane helix</keyword>
<feature type="transmembrane region" description="Helical" evidence="13">
    <location>
        <begin position="6"/>
        <end position="32"/>
    </location>
</feature>
<keyword evidence="5 12" id="KW-0812">Transmembrane</keyword>
<evidence type="ECO:0000256" key="1">
    <source>
        <dbReference type="ARBA" id="ARBA00004141"/>
    </source>
</evidence>
<reference evidence="14" key="1">
    <citation type="submission" date="2009-12" db="EMBL/GenBank/DDBJ databases">
        <title>The Genome Sequence of Anolis carolinensis (Green Anole Lizard).</title>
        <authorList>
            <consortium name="The Genome Sequencing Platform"/>
            <person name="Di Palma F."/>
            <person name="Alfoldi J."/>
            <person name="Heiman D."/>
            <person name="Young S."/>
            <person name="Grabherr M."/>
            <person name="Johnson J."/>
            <person name="Lander E.S."/>
            <person name="Lindblad-Toh K."/>
        </authorList>
    </citation>
    <scope>NUCLEOTIDE SEQUENCE [LARGE SCALE GENOMIC DNA]</scope>
    <source>
        <strain evidence="14">JBL SC #1</strain>
    </source>
</reference>
<organism evidence="14 15">
    <name type="scientific">Anolis carolinensis</name>
    <name type="common">Green anole</name>
    <name type="synonym">American chameleon</name>
    <dbReference type="NCBI Taxonomy" id="28377"/>
    <lineage>
        <taxon>Eukaryota</taxon>
        <taxon>Metazoa</taxon>
        <taxon>Chordata</taxon>
        <taxon>Craniata</taxon>
        <taxon>Vertebrata</taxon>
        <taxon>Euteleostomi</taxon>
        <taxon>Lepidosauria</taxon>
        <taxon>Squamata</taxon>
        <taxon>Bifurcata</taxon>
        <taxon>Unidentata</taxon>
        <taxon>Episquamata</taxon>
        <taxon>Toxicofera</taxon>
        <taxon>Iguania</taxon>
        <taxon>Dactyloidae</taxon>
        <taxon>Anolis</taxon>
    </lineage>
</organism>
<dbReference type="SUPFAM" id="SSF81321">
    <property type="entry name" value="Family A G protein-coupled receptor-like"/>
    <property type="match status" value="1"/>
</dbReference>
<reference evidence="14" key="3">
    <citation type="submission" date="2025-09" db="UniProtKB">
        <authorList>
            <consortium name="Ensembl"/>
        </authorList>
    </citation>
    <scope>IDENTIFICATION</scope>
</reference>
<dbReference type="Proteomes" id="UP000001646">
    <property type="component" value="Unplaced"/>
</dbReference>
<evidence type="ECO:0000256" key="6">
    <source>
        <dbReference type="ARBA" id="ARBA00022989"/>
    </source>
</evidence>
<evidence type="ECO:0000256" key="13">
    <source>
        <dbReference type="SAM" id="Phobius"/>
    </source>
</evidence>
<keyword evidence="15" id="KW-1185">Reference proteome</keyword>
<proteinExistence type="inferred from homology"/>
<evidence type="ECO:0000256" key="10">
    <source>
        <dbReference type="ARBA" id="ARBA00023224"/>
    </source>
</evidence>
<dbReference type="InterPro" id="IPR007960">
    <property type="entry name" value="TAS2R"/>
</dbReference>
<evidence type="ECO:0000256" key="11">
    <source>
        <dbReference type="RuleBase" id="RU004423"/>
    </source>
</evidence>
<feature type="transmembrane region" description="Helical" evidence="13">
    <location>
        <begin position="230"/>
        <end position="251"/>
    </location>
</feature>
<reference evidence="14" key="2">
    <citation type="submission" date="2025-08" db="UniProtKB">
        <authorList>
            <consortium name="Ensembl"/>
        </authorList>
    </citation>
    <scope>IDENTIFICATION</scope>
</reference>
<keyword evidence="7 12" id="KW-0297">G-protein coupled receptor</keyword>
<dbReference type="PANTHER" id="PTHR11394">
    <property type="entry name" value="TASTE RECEPTOR TYPE 2"/>
    <property type="match status" value="1"/>
</dbReference>
<sequence length="299" mass="33953">ILTFIKIFFLIIFEIVSFIGILGNGFIIVVNGHKWFQSRKMIPSDFLLTSLSTSRFIMQLSLLINYVLLFSLKNNFRFAVEDAYTLITWTFMNMASLWSATWLSVFYCVKVANFTNCFFLCLKPRINMLVPRLLGMSIVISSIFSVPSVIEYLGQIRGGNLTVILSLNVSQNESYIKPLFHLQLTYTSINVCISIIASSLLLASLWKHTRNLKKSGLGSKDLSTQVHKNVIIVVFSFVFFYLAYFTASIIAASDVFKPHRPEFLIVDVLATSFPSTHCIVLILTNPKLKEMAARILNIR</sequence>
<evidence type="ECO:0000313" key="14">
    <source>
        <dbReference type="Ensembl" id="ENSACAP00000033488.1"/>
    </source>
</evidence>
<dbReference type="GeneTree" id="ENSGT01150000286961"/>